<feature type="compositionally biased region" description="Basic residues" evidence="2">
    <location>
        <begin position="1079"/>
        <end position="1091"/>
    </location>
</feature>
<feature type="compositionally biased region" description="Acidic residues" evidence="2">
    <location>
        <begin position="481"/>
        <end position="495"/>
    </location>
</feature>
<dbReference type="KEGG" id="hazt:108681444"/>
<evidence type="ECO:0000256" key="1">
    <source>
        <dbReference type="ARBA" id="ARBA00007398"/>
    </source>
</evidence>
<sequence length="1113" mass="125621">MGVEGLRHYILWHRKCCLEESLLHDCRVFIDGSNLAYLLYNRAPGVQPAFGGDYDKYAAYVTLFFKRLQQCKIDATVIMDGGQPRNNIKLHTCSTRLQTTLETCLDSVPLTPQTRVFPLHARAVFTAAVQRLGVLVLQSDAEADRDLAFLATSFDGAVISNDSDFFLYSARFIPLDFLRYASLKKAVNKDGSRKYMMPCKVFLQKRFLQLSSLRRRHLGLVGALSGNDCVPASLLQRFHRRLVEHSSRRKTHTRRQHVIRYVLLFLKQHRTLDTMVLIDKVCGASDECNAAKLKELLLLVNDSYRPQSSLLSFWLQQKYPDTPQTNEESASLMKLPLAPSQILDADLDVVTEGANLASDNNEDDSGSLNAGQCTCERPWQHITKRALIVSDHNRPASFNDSLDSLPQNENYNNGVEEEEDGIGDMGSKSSDELESKLPMDDQPVTKILLDGNCESKDNPDVDFSTEKFESVVDVKKPDASSDFENDTEIDREEEDIKLTGRKGQKKDLQQIRKLRKIQRNLSRKKGIPKSESSAKEKPFDSTGMNAEQILRLLEKEEKGYESGDRESIDSDFSEADEACAEWSDDEAADRVVLTKPGNCCHSDSSLVTSSGFGLPGWLVYGYRHSYVTREISDIVTNTFCISPPQVENAALVSCYRCIEPVMKMIVVMVRGGGYDDDEVNDTPGVVRGSDGELCAKDELVSNEAGCESQRVLREIENNAAFQGTYSVSLSDKTSVVHDKSETKVTKRKSRKDPNILRWFIRMKKDLHIENFALDKLFLKLRETAPSLKCIETKSLEERKRVYLRMILSTAPEEMLELPDTVAFSLCFICYWFKNSRSNPTENHLLSVFFTWFIFYFVYGRVEPVIRKGPNLFCLHCCLAKFCATSDSKLKVVVDKLLCLKEADFNWGSEEETSLTKQPNNESANPASGPVSVQELLSNLPVWECDAVNRRVSNLHTAVSFKHNNYNRSFVHSMSEYQSCVHYLSILNGLFIAPFNPVCIDQIWSGTFCYSVYTNLCHLGEKGSRFIPMLLGQSSSLILLFTSLYETATKILGANFRLPEANASIHVILEDVLKEMLGKKKPAPPTKKKSGKRPCSSSQWVRDRAGIEFDDLLL</sequence>
<dbReference type="PANTHER" id="PTHR15665:SF1">
    <property type="entry name" value="PROTEIN ASTEROID HOMOLOG 1"/>
    <property type="match status" value="1"/>
</dbReference>
<reference evidence="4" key="1">
    <citation type="submission" date="2025-08" db="UniProtKB">
        <authorList>
            <consortium name="RefSeq"/>
        </authorList>
    </citation>
    <scope>IDENTIFICATION</scope>
    <source>
        <tissue evidence="4">Whole organism</tissue>
    </source>
</reference>
<dbReference type="Gene3D" id="3.40.50.1010">
    <property type="entry name" value="5'-nuclease"/>
    <property type="match status" value="1"/>
</dbReference>
<comment type="similarity">
    <text evidence="1">Belongs to the asteroid family.</text>
</comment>
<dbReference type="GeneID" id="108681444"/>
<feature type="region of interest" description="Disordered" evidence="2">
    <location>
        <begin position="478"/>
        <end position="504"/>
    </location>
</feature>
<feature type="region of interest" description="Disordered" evidence="2">
    <location>
        <begin position="398"/>
        <end position="437"/>
    </location>
</feature>
<dbReference type="RefSeq" id="XP_018025961.1">
    <property type="nucleotide sequence ID" value="XM_018170472.2"/>
</dbReference>
<organism evidence="3 4">
    <name type="scientific">Hyalella azteca</name>
    <name type="common">Amphipod</name>
    <dbReference type="NCBI Taxonomy" id="294128"/>
    <lineage>
        <taxon>Eukaryota</taxon>
        <taxon>Metazoa</taxon>
        <taxon>Ecdysozoa</taxon>
        <taxon>Arthropoda</taxon>
        <taxon>Crustacea</taxon>
        <taxon>Multicrustacea</taxon>
        <taxon>Malacostraca</taxon>
        <taxon>Eumalacostraca</taxon>
        <taxon>Peracarida</taxon>
        <taxon>Amphipoda</taxon>
        <taxon>Senticaudata</taxon>
        <taxon>Talitrida</taxon>
        <taxon>Talitroidea</taxon>
        <taxon>Hyalellidae</taxon>
        <taxon>Hyalella</taxon>
    </lineage>
</organism>
<keyword evidence="3" id="KW-1185">Reference proteome</keyword>
<feature type="compositionally biased region" description="Polar residues" evidence="2">
    <location>
        <begin position="398"/>
        <end position="407"/>
    </location>
</feature>
<dbReference type="AlphaFoldDB" id="A0A8B7PKR2"/>
<proteinExistence type="inferred from homology"/>
<accession>A0A8B7PKR2</accession>
<feature type="region of interest" description="Disordered" evidence="2">
    <location>
        <begin position="1079"/>
        <end position="1098"/>
    </location>
</feature>
<dbReference type="OrthoDB" id="25987at2759"/>
<dbReference type="InterPro" id="IPR026832">
    <property type="entry name" value="Asteroid"/>
</dbReference>
<dbReference type="PANTHER" id="PTHR15665">
    <property type="entry name" value="ASTEROID PROTEIN"/>
    <property type="match status" value="1"/>
</dbReference>
<dbReference type="SUPFAM" id="SSF88723">
    <property type="entry name" value="PIN domain-like"/>
    <property type="match status" value="1"/>
</dbReference>
<gene>
    <name evidence="4" type="primary">LOC108681444</name>
</gene>
<dbReference type="Proteomes" id="UP000694843">
    <property type="component" value="Unplaced"/>
</dbReference>
<dbReference type="InterPro" id="IPR029060">
    <property type="entry name" value="PIN-like_dom_sf"/>
</dbReference>
<protein>
    <submittedName>
        <fullName evidence="4">Uncharacterized protein LOC108681444</fullName>
    </submittedName>
</protein>
<evidence type="ECO:0000313" key="4">
    <source>
        <dbReference type="RefSeq" id="XP_018025961.1"/>
    </source>
</evidence>
<name>A0A8B7PKR2_HYAAZ</name>
<evidence type="ECO:0000313" key="3">
    <source>
        <dbReference type="Proteomes" id="UP000694843"/>
    </source>
</evidence>
<evidence type="ECO:0000256" key="2">
    <source>
        <dbReference type="SAM" id="MobiDB-lite"/>
    </source>
</evidence>